<dbReference type="GO" id="GO:0004316">
    <property type="term" value="F:3-oxoacyl-[acyl-carrier-protein] reductase (NADPH) activity"/>
    <property type="evidence" value="ECO:0007669"/>
    <property type="project" value="UniProtKB-EC"/>
</dbReference>
<dbReference type="EMBL" id="MPNT01000001">
    <property type="protein sequence ID" value="OJZ76162.1"/>
    <property type="molecule type" value="Genomic_DNA"/>
</dbReference>
<evidence type="ECO:0000256" key="5">
    <source>
        <dbReference type="ARBA" id="ARBA00040781"/>
    </source>
</evidence>
<dbReference type="STRING" id="53378.BRW65_01670"/>
<dbReference type="OrthoDB" id="3542748at2"/>
<dbReference type="Gene3D" id="3.40.50.720">
    <property type="entry name" value="NAD(P)-binding Rossmann-like Domain"/>
    <property type="match status" value="1"/>
</dbReference>
<evidence type="ECO:0000256" key="2">
    <source>
        <dbReference type="ARBA" id="ARBA00006484"/>
    </source>
</evidence>
<dbReference type="PANTHER" id="PTHR42879">
    <property type="entry name" value="3-OXOACYL-(ACYL-CARRIER-PROTEIN) REDUCTASE"/>
    <property type="match status" value="1"/>
</dbReference>
<protein>
    <recommendedName>
        <fullName evidence="5">3-oxoacyl-[acyl-carrier-protein] reductase MabA</fullName>
    </recommendedName>
</protein>
<comment type="similarity">
    <text evidence="2">Belongs to the short-chain dehydrogenases/reductases (SDR) family.</text>
</comment>
<dbReference type="GO" id="GO:0032787">
    <property type="term" value="P:monocarboxylic acid metabolic process"/>
    <property type="evidence" value="ECO:0007669"/>
    <property type="project" value="UniProtKB-ARBA"/>
</dbReference>
<comment type="catalytic activity">
    <reaction evidence="6">
        <text>a (3R)-hydroxyacyl-[ACP] + NADP(+) = a 3-oxoacyl-[ACP] + NADPH + H(+)</text>
        <dbReference type="Rhea" id="RHEA:17397"/>
        <dbReference type="Rhea" id="RHEA-COMP:9916"/>
        <dbReference type="Rhea" id="RHEA-COMP:9945"/>
        <dbReference type="ChEBI" id="CHEBI:15378"/>
        <dbReference type="ChEBI" id="CHEBI:57783"/>
        <dbReference type="ChEBI" id="CHEBI:58349"/>
        <dbReference type="ChEBI" id="CHEBI:78776"/>
        <dbReference type="ChEBI" id="CHEBI:78827"/>
        <dbReference type="EC" id="1.1.1.100"/>
    </reaction>
    <physiologicalReaction direction="right-to-left" evidence="6">
        <dbReference type="Rhea" id="RHEA:17399"/>
    </physiologicalReaction>
</comment>
<dbReference type="PANTHER" id="PTHR42879:SF2">
    <property type="entry name" value="3-OXOACYL-[ACYL-CARRIER-PROTEIN] REDUCTASE FABG"/>
    <property type="match status" value="1"/>
</dbReference>
<dbReference type="PRINTS" id="PR00081">
    <property type="entry name" value="GDHRDH"/>
</dbReference>
<keyword evidence="3" id="KW-0964">Secreted</keyword>
<accession>A0A1Q4I2F7</accession>
<proteinExistence type="inferred from homology"/>
<dbReference type="PRINTS" id="PR00080">
    <property type="entry name" value="SDRFAMILY"/>
</dbReference>
<dbReference type="FunFam" id="3.40.50.720:FF:000084">
    <property type="entry name" value="Short-chain dehydrogenase reductase"/>
    <property type="match status" value="1"/>
</dbReference>
<dbReference type="AlphaFoldDB" id="A0A1Q4I2F7"/>
<dbReference type="InterPro" id="IPR002347">
    <property type="entry name" value="SDR_fam"/>
</dbReference>
<dbReference type="Pfam" id="PF13561">
    <property type="entry name" value="adh_short_C2"/>
    <property type="match status" value="1"/>
</dbReference>
<evidence type="ECO:0000256" key="3">
    <source>
        <dbReference type="ARBA" id="ARBA00022512"/>
    </source>
</evidence>
<dbReference type="InterPro" id="IPR050259">
    <property type="entry name" value="SDR"/>
</dbReference>
<evidence type="ECO:0000256" key="4">
    <source>
        <dbReference type="ARBA" id="ARBA00023002"/>
    </source>
</evidence>
<sequence>MDFDLEGKVALVSGAARGQGLATATMLANSGASVMLTDVLDEVGVAAAAGIGPQSRYRHLDVSDEWGWAEAVNATLEEFGRLDVLVNNAGIWRTASLYDESVAEFEKLLQVNLFGTFHGMRTAIDPMRAAGGGAIINIASTTAVQAAIGHTAYGASKWAIRGITKTAALELAPDGIRVNAVLPGAIDTAMLAGSDAIKAMLATKIPLARLGHAHEVAAMVAFLASDAAAYITGQEFVVDGGLTAGSFVLRQS</sequence>
<evidence type="ECO:0000313" key="8">
    <source>
        <dbReference type="Proteomes" id="UP000186438"/>
    </source>
</evidence>
<dbReference type="RefSeq" id="WP_073870504.1">
    <property type="nucleotide sequence ID" value="NZ_MPNT01000001.1"/>
</dbReference>
<dbReference type="InterPro" id="IPR036291">
    <property type="entry name" value="NAD(P)-bd_dom_sf"/>
</dbReference>
<reference evidence="7 8" key="1">
    <citation type="submission" date="2016-11" db="EMBL/GenBank/DDBJ databases">
        <title>Genome sequences of unsequenced Mycobacteria.</title>
        <authorList>
            <person name="Greninger A.L."/>
            <person name="Fang F."/>
            <person name="Jerome K.R."/>
        </authorList>
    </citation>
    <scope>NUCLEOTIDE SEQUENCE [LARGE SCALE GENOMIC DNA]</scope>
    <source>
        <strain evidence="7 8">M11</strain>
    </source>
</reference>
<comment type="subcellular location">
    <subcellularLocation>
        <location evidence="1">Secreted</location>
        <location evidence="1">Cell wall</location>
    </subcellularLocation>
</comment>
<evidence type="ECO:0000256" key="6">
    <source>
        <dbReference type="ARBA" id="ARBA00047400"/>
    </source>
</evidence>
<keyword evidence="3" id="KW-0134">Cell wall</keyword>
<organism evidence="7 8">
    <name type="scientific">Mycobacterium paraffinicum</name>
    <dbReference type="NCBI Taxonomy" id="53378"/>
    <lineage>
        <taxon>Bacteria</taxon>
        <taxon>Bacillati</taxon>
        <taxon>Actinomycetota</taxon>
        <taxon>Actinomycetes</taxon>
        <taxon>Mycobacteriales</taxon>
        <taxon>Mycobacteriaceae</taxon>
        <taxon>Mycobacterium</taxon>
    </lineage>
</organism>
<dbReference type="PROSITE" id="PS00061">
    <property type="entry name" value="ADH_SHORT"/>
    <property type="match status" value="1"/>
</dbReference>
<evidence type="ECO:0000313" key="7">
    <source>
        <dbReference type="EMBL" id="OJZ76162.1"/>
    </source>
</evidence>
<name>A0A1Q4I2F7_9MYCO</name>
<keyword evidence="4" id="KW-0560">Oxidoreductase</keyword>
<keyword evidence="8" id="KW-1185">Reference proteome</keyword>
<dbReference type="InterPro" id="IPR020904">
    <property type="entry name" value="Sc_DH/Rdtase_CS"/>
</dbReference>
<dbReference type="SUPFAM" id="SSF51735">
    <property type="entry name" value="NAD(P)-binding Rossmann-fold domains"/>
    <property type="match status" value="1"/>
</dbReference>
<gene>
    <name evidence="7" type="ORF">BRW65_01670</name>
</gene>
<comment type="caution">
    <text evidence="7">The sequence shown here is derived from an EMBL/GenBank/DDBJ whole genome shotgun (WGS) entry which is preliminary data.</text>
</comment>
<dbReference type="Proteomes" id="UP000186438">
    <property type="component" value="Unassembled WGS sequence"/>
</dbReference>
<dbReference type="NCBIfam" id="NF005559">
    <property type="entry name" value="PRK07231.1"/>
    <property type="match status" value="1"/>
</dbReference>
<evidence type="ECO:0000256" key="1">
    <source>
        <dbReference type="ARBA" id="ARBA00004191"/>
    </source>
</evidence>